<keyword evidence="2 6" id="KW-0812">Transmembrane</keyword>
<keyword evidence="4 6" id="KW-0472">Membrane</keyword>
<evidence type="ECO:0000256" key="1">
    <source>
        <dbReference type="ARBA" id="ARBA00004141"/>
    </source>
</evidence>
<dbReference type="GO" id="GO:0046873">
    <property type="term" value="F:metal ion transmembrane transporter activity"/>
    <property type="evidence" value="ECO:0007669"/>
    <property type="project" value="InterPro"/>
</dbReference>
<feature type="region of interest" description="Disordered" evidence="5">
    <location>
        <begin position="1"/>
        <end position="21"/>
    </location>
</feature>
<feature type="compositionally biased region" description="Gly residues" evidence="5">
    <location>
        <begin position="261"/>
        <end position="272"/>
    </location>
</feature>
<evidence type="ECO:0008006" key="9">
    <source>
        <dbReference type="Google" id="ProtNLM"/>
    </source>
</evidence>
<protein>
    <recommendedName>
        <fullName evidence="9">Ankyrin repeat protein</fullName>
    </recommendedName>
</protein>
<comment type="subcellular location">
    <subcellularLocation>
        <location evidence="1">Membrane</location>
        <topology evidence="1">Multi-pass membrane protein</topology>
    </subcellularLocation>
</comment>
<reference evidence="7" key="1">
    <citation type="journal article" date="2023" name="Mol. Phylogenet. Evol.">
        <title>Genome-scale phylogeny and comparative genomics of the fungal order Sordariales.</title>
        <authorList>
            <person name="Hensen N."/>
            <person name="Bonometti L."/>
            <person name="Westerberg I."/>
            <person name="Brannstrom I.O."/>
            <person name="Guillou S."/>
            <person name="Cros-Aarteil S."/>
            <person name="Calhoun S."/>
            <person name="Haridas S."/>
            <person name="Kuo A."/>
            <person name="Mondo S."/>
            <person name="Pangilinan J."/>
            <person name="Riley R."/>
            <person name="LaButti K."/>
            <person name="Andreopoulos B."/>
            <person name="Lipzen A."/>
            <person name="Chen C."/>
            <person name="Yan M."/>
            <person name="Daum C."/>
            <person name="Ng V."/>
            <person name="Clum A."/>
            <person name="Steindorff A."/>
            <person name="Ohm R.A."/>
            <person name="Martin F."/>
            <person name="Silar P."/>
            <person name="Natvig D.O."/>
            <person name="Lalanne C."/>
            <person name="Gautier V."/>
            <person name="Ament-Velasquez S.L."/>
            <person name="Kruys A."/>
            <person name="Hutchinson M.I."/>
            <person name="Powell A.J."/>
            <person name="Barry K."/>
            <person name="Miller A.N."/>
            <person name="Grigoriev I.V."/>
            <person name="Debuchy R."/>
            <person name="Gladieux P."/>
            <person name="Hiltunen Thoren M."/>
            <person name="Johannesson H."/>
        </authorList>
    </citation>
    <scope>NUCLEOTIDE SEQUENCE</scope>
    <source>
        <strain evidence="7">CBS 958.72</strain>
    </source>
</reference>
<dbReference type="Gene3D" id="1.20.58.340">
    <property type="entry name" value="Magnesium transport protein CorA, transmembrane region"/>
    <property type="match status" value="1"/>
</dbReference>
<feature type="region of interest" description="Disordered" evidence="5">
    <location>
        <begin position="251"/>
        <end position="272"/>
    </location>
</feature>
<evidence type="ECO:0000313" key="8">
    <source>
        <dbReference type="Proteomes" id="UP001287356"/>
    </source>
</evidence>
<keyword evidence="3 6" id="KW-1133">Transmembrane helix</keyword>
<dbReference type="GO" id="GO:0016020">
    <property type="term" value="C:membrane"/>
    <property type="evidence" value="ECO:0007669"/>
    <property type="project" value="UniProtKB-SubCell"/>
</dbReference>
<dbReference type="SUPFAM" id="SSF144083">
    <property type="entry name" value="Magnesium transport protein CorA, transmembrane region"/>
    <property type="match status" value="1"/>
</dbReference>
<dbReference type="Proteomes" id="UP001287356">
    <property type="component" value="Unassembled WGS sequence"/>
</dbReference>
<dbReference type="PANTHER" id="PTHR47685:SF1">
    <property type="entry name" value="MAGNESIUM TRANSPORT PROTEIN CORA"/>
    <property type="match status" value="1"/>
</dbReference>
<organism evidence="7 8">
    <name type="scientific">Lasiosphaeria ovina</name>
    <dbReference type="NCBI Taxonomy" id="92902"/>
    <lineage>
        <taxon>Eukaryota</taxon>
        <taxon>Fungi</taxon>
        <taxon>Dikarya</taxon>
        <taxon>Ascomycota</taxon>
        <taxon>Pezizomycotina</taxon>
        <taxon>Sordariomycetes</taxon>
        <taxon>Sordariomycetidae</taxon>
        <taxon>Sordariales</taxon>
        <taxon>Lasiosphaeriaceae</taxon>
        <taxon>Lasiosphaeria</taxon>
    </lineage>
</organism>
<evidence type="ECO:0000256" key="4">
    <source>
        <dbReference type="ARBA" id="ARBA00023136"/>
    </source>
</evidence>
<proteinExistence type="predicted"/>
<evidence type="ECO:0000313" key="7">
    <source>
        <dbReference type="EMBL" id="KAK3365337.1"/>
    </source>
</evidence>
<sequence>MRYLKTQMEERRAAEEPMPAAQEAKRLTPTARLKQWLGSFWGGKGREQQGDSPAATKQTEIHANLPTIMVDQLWMWVLPACGASPPTIITAFPQRGIRKATNRSEGEGKYELLEGGGGEGRRETDLVAKIHAWLEDPYFERSQSALATVIVEEASKIWLEPRSQSETPFLVLYKSAVERIIGRDAERFQQFQRAQREGSMKNPQSSSIVEDIRDLREVKDTLDELNILTTLLREQKAVFDEIDCLTRAAGAGAGKKPDQGRGMGMNGGGVGGGVANHDSRPHDAPSIGLIGKSLSEMQELKDLASDVATAIQDLLDLKHKQSLLGIYEETQHQGKTIMAFTVATIIFLPLSFMSSFLAINVDQFPHTEGGVELDFILKVMFSVSVAVAVPAVIIAFNLDMSKWKKRFKWGGEHQWWKRSRRDARRVGDEENPLMVGQSVSPLAGGRKA</sequence>
<accession>A0AAE0MZP3</accession>
<evidence type="ECO:0000256" key="3">
    <source>
        <dbReference type="ARBA" id="ARBA00022989"/>
    </source>
</evidence>
<feature type="transmembrane region" description="Helical" evidence="6">
    <location>
        <begin position="337"/>
        <end position="359"/>
    </location>
</feature>
<feature type="transmembrane region" description="Helical" evidence="6">
    <location>
        <begin position="379"/>
        <end position="398"/>
    </location>
</feature>
<dbReference type="InterPro" id="IPR045863">
    <property type="entry name" value="CorA_TM1_TM2"/>
</dbReference>
<dbReference type="Pfam" id="PF01544">
    <property type="entry name" value="CorA"/>
    <property type="match status" value="1"/>
</dbReference>
<dbReference type="InterPro" id="IPR002523">
    <property type="entry name" value="MgTranspt_CorA/ZnTranspt_ZntB"/>
</dbReference>
<dbReference type="PANTHER" id="PTHR47685">
    <property type="entry name" value="MAGNESIUM TRANSPORT PROTEIN CORA"/>
    <property type="match status" value="1"/>
</dbReference>
<dbReference type="InterPro" id="IPR050829">
    <property type="entry name" value="CorA_MIT"/>
</dbReference>
<gene>
    <name evidence="7" type="ORF">B0T24DRAFT_432204</name>
</gene>
<keyword evidence="8" id="KW-1185">Reference proteome</keyword>
<evidence type="ECO:0000256" key="6">
    <source>
        <dbReference type="SAM" id="Phobius"/>
    </source>
</evidence>
<comment type="caution">
    <text evidence="7">The sequence shown here is derived from an EMBL/GenBank/DDBJ whole genome shotgun (WGS) entry which is preliminary data.</text>
</comment>
<dbReference type="EMBL" id="JAULSN010000009">
    <property type="protein sequence ID" value="KAK3365337.1"/>
    <property type="molecule type" value="Genomic_DNA"/>
</dbReference>
<reference evidence="7" key="2">
    <citation type="submission" date="2023-06" db="EMBL/GenBank/DDBJ databases">
        <authorList>
            <consortium name="Lawrence Berkeley National Laboratory"/>
            <person name="Haridas S."/>
            <person name="Hensen N."/>
            <person name="Bonometti L."/>
            <person name="Westerberg I."/>
            <person name="Brannstrom I.O."/>
            <person name="Guillou S."/>
            <person name="Cros-Aarteil S."/>
            <person name="Calhoun S."/>
            <person name="Kuo A."/>
            <person name="Mondo S."/>
            <person name="Pangilinan J."/>
            <person name="Riley R."/>
            <person name="Labutti K."/>
            <person name="Andreopoulos B."/>
            <person name="Lipzen A."/>
            <person name="Chen C."/>
            <person name="Yanf M."/>
            <person name="Daum C."/>
            <person name="Ng V."/>
            <person name="Clum A."/>
            <person name="Steindorff A."/>
            <person name="Ohm R."/>
            <person name="Martin F."/>
            <person name="Silar P."/>
            <person name="Natvig D."/>
            <person name="Lalanne C."/>
            <person name="Gautier V."/>
            <person name="Ament-Velasquez S.L."/>
            <person name="Kruys A."/>
            <person name="Hutchinson M.I."/>
            <person name="Powell A.J."/>
            <person name="Barry K."/>
            <person name="Miller A.N."/>
            <person name="Grigoriev I.V."/>
            <person name="Debuchy R."/>
            <person name="Gladieux P."/>
            <person name="Thoren M.H."/>
            <person name="Johannesson H."/>
        </authorList>
    </citation>
    <scope>NUCLEOTIDE SEQUENCE</scope>
    <source>
        <strain evidence="7">CBS 958.72</strain>
    </source>
</reference>
<evidence type="ECO:0000256" key="2">
    <source>
        <dbReference type="ARBA" id="ARBA00022692"/>
    </source>
</evidence>
<evidence type="ECO:0000256" key="5">
    <source>
        <dbReference type="SAM" id="MobiDB-lite"/>
    </source>
</evidence>
<feature type="region of interest" description="Disordered" evidence="5">
    <location>
        <begin position="426"/>
        <end position="448"/>
    </location>
</feature>
<dbReference type="AlphaFoldDB" id="A0AAE0MZP3"/>
<name>A0AAE0MZP3_9PEZI</name>